<dbReference type="CDD" id="cd00093">
    <property type="entry name" value="HTH_XRE"/>
    <property type="match status" value="1"/>
</dbReference>
<dbReference type="InterPro" id="IPR001387">
    <property type="entry name" value="Cro/C1-type_HTH"/>
</dbReference>
<evidence type="ECO:0000313" key="2">
    <source>
        <dbReference type="EMBL" id="NYE73182.1"/>
    </source>
</evidence>
<dbReference type="Pfam" id="PF17765">
    <property type="entry name" value="MLTR_LBD"/>
    <property type="match status" value="1"/>
</dbReference>
<dbReference type="SMART" id="SM00530">
    <property type="entry name" value="HTH_XRE"/>
    <property type="match status" value="1"/>
</dbReference>
<dbReference type="Pfam" id="PF13560">
    <property type="entry name" value="HTH_31"/>
    <property type="match status" value="1"/>
</dbReference>
<organism evidence="2 3">
    <name type="scientific">Microlunatus parietis</name>
    <dbReference type="NCBI Taxonomy" id="682979"/>
    <lineage>
        <taxon>Bacteria</taxon>
        <taxon>Bacillati</taxon>
        <taxon>Actinomycetota</taxon>
        <taxon>Actinomycetes</taxon>
        <taxon>Propionibacteriales</taxon>
        <taxon>Propionibacteriaceae</taxon>
        <taxon>Microlunatus</taxon>
    </lineage>
</organism>
<dbReference type="PROSITE" id="PS50943">
    <property type="entry name" value="HTH_CROC1"/>
    <property type="match status" value="1"/>
</dbReference>
<accession>A0A7Y9IAE6</accession>
<name>A0A7Y9IAE6_9ACTN</name>
<sequence length="293" mass="32312">MTTADQLGDRTAVGGDLGTFLRTRRAALRPDQVCLPTYGQRRVPGLRREELAELAGVSSTYYTRLEQGLATNASDQVLDAVARALRLSTVERAHLFELARGPRPELRDPDAEGPARNGLVRVLDALADAPTILLGRSHDILAWNRLGHALLAPHLPFAAPNDLPRRPNKIALLFLDAPSRSLYREWEFEAELAVASLHYVAAQYPGDPALTRLIGELTVASRDFARIWAEHPVELCISGVKRYHHPELGRVDLDYEVLHVPGDEGQRYLIHTARPGSPDEAALRLLASRSITG</sequence>
<dbReference type="GO" id="GO:0003677">
    <property type="term" value="F:DNA binding"/>
    <property type="evidence" value="ECO:0007669"/>
    <property type="project" value="InterPro"/>
</dbReference>
<dbReference type="InterPro" id="IPR010982">
    <property type="entry name" value="Lambda_DNA-bd_dom_sf"/>
</dbReference>
<comment type="caution">
    <text evidence="2">The sequence shown here is derived from an EMBL/GenBank/DDBJ whole genome shotgun (WGS) entry which is preliminary data.</text>
</comment>
<keyword evidence="3" id="KW-1185">Reference proteome</keyword>
<dbReference type="Proteomes" id="UP000569914">
    <property type="component" value="Unassembled WGS sequence"/>
</dbReference>
<dbReference type="SUPFAM" id="SSF47413">
    <property type="entry name" value="lambda repressor-like DNA-binding domains"/>
    <property type="match status" value="1"/>
</dbReference>
<feature type="domain" description="HTH cro/C1-type" evidence="1">
    <location>
        <begin position="45"/>
        <end position="92"/>
    </location>
</feature>
<dbReference type="PANTHER" id="PTHR35010">
    <property type="entry name" value="BLL4672 PROTEIN-RELATED"/>
    <property type="match status" value="1"/>
</dbReference>
<dbReference type="Gene3D" id="1.10.260.40">
    <property type="entry name" value="lambda repressor-like DNA-binding domains"/>
    <property type="match status" value="1"/>
</dbReference>
<dbReference type="RefSeq" id="WP_179754487.1">
    <property type="nucleotide sequence ID" value="NZ_JACCBU010000001.1"/>
</dbReference>
<reference evidence="2 3" key="1">
    <citation type="submission" date="2020-07" db="EMBL/GenBank/DDBJ databases">
        <title>Sequencing the genomes of 1000 actinobacteria strains.</title>
        <authorList>
            <person name="Klenk H.-P."/>
        </authorList>
    </citation>
    <scope>NUCLEOTIDE SEQUENCE [LARGE SCALE GENOMIC DNA]</scope>
    <source>
        <strain evidence="2 3">DSM 22083</strain>
    </source>
</reference>
<proteinExistence type="predicted"/>
<dbReference type="InterPro" id="IPR041413">
    <property type="entry name" value="MLTR_LBD"/>
</dbReference>
<dbReference type="AlphaFoldDB" id="A0A7Y9IAE6"/>
<evidence type="ECO:0000313" key="3">
    <source>
        <dbReference type="Proteomes" id="UP000569914"/>
    </source>
</evidence>
<dbReference type="Gene3D" id="3.30.450.180">
    <property type="match status" value="1"/>
</dbReference>
<dbReference type="EMBL" id="JACCBU010000001">
    <property type="protein sequence ID" value="NYE73182.1"/>
    <property type="molecule type" value="Genomic_DNA"/>
</dbReference>
<dbReference type="PANTHER" id="PTHR35010:SF2">
    <property type="entry name" value="BLL4672 PROTEIN"/>
    <property type="match status" value="1"/>
</dbReference>
<evidence type="ECO:0000259" key="1">
    <source>
        <dbReference type="PROSITE" id="PS50943"/>
    </source>
</evidence>
<protein>
    <submittedName>
        <fullName evidence="2">Transcriptional regulator with XRE-family HTH domain</fullName>
    </submittedName>
</protein>
<gene>
    <name evidence="2" type="ORF">BKA15_004511</name>
</gene>